<organism evidence="1 2">
    <name type="scientific">Texcoconibacillus texcoconensis</name>
    <dbReference type="NCBI Taxonomy" id="1095777"/>
    <lineage>
        <taxon>Bacteria</taxon>
        <taxon>Bacillati</taxon>
        <taxon>Bacillota</taxon>
        <taxon>Bacilli</taxon>
        <taxon>Bacillales</taxon>
        <taxon>Bacillaceae</taxon>
        <taxon>Texcoconibacillus</taxon>
    </lineage>
</organism>
<dbReference type="AlphaFoldDB" id="A0A840QPM9"/>
<reference evidence="1 2" key="1">
    <citation type="submission" date="2020-08" db="EMBL/GenBank/DDBJ databases">
        <title>Genomic Encyclopedia of Type Strains, Phase IV (KMG-IV): sequencing the most valuable type-strain genomes for metagenomic binning, comparative biology and taxonomic classification.</title>
        <authorList>
            <person name="Goeker M."/>
        </authorList>
    </citation>
    <scope>NUCLEOTIDE SEQUENCE [LARGE SCALE GENOMIC DNA]</scope>
    <source>
        <strain evidence="1 2">DSM 24696</strain>
    </source>
</reference>
<dbReference type="Proteomes" id="UP000551878">
    <property type="component" value="Unassembled WGS sequence"/>
</dbReference>
<gene>
    <name evidence="1" type="ORF">HNQ41_001446</name>
</gene>
<accession>A0A840QPM9</accession>
<name>A0A840QPM9_9BACI</name>
<dbReference type="InterPro" id="IPR025942">
    <property type="entry name" value="SpoVIF"/>
</dbReference>
<sequence>MSNNPFFKNFEKKTGVNMDEVKKLAESVKDYDLKDEENVRDLIQQVGSLANKPVSKEVEDELIQKIMNDSGSIDFNTVSQMMNNKKKD</sequence>
<comment type="caution">
    <text evidence="1">The sequence shown here is derived from an EMBL/GenBank/DDBJ whole genome shotgun (WGS) entry which is preliminary data.</text>
</comment>
<dbReference type="Pfam" id="PF14069">
    <property type="entry name" value="SpoVIF"/>
    <property type="match status" value="1"/>
</dbReference>
<keyword evidence="2" id="KW-1185">Reference proteome</keyword>
<dbReference type="EMBL" id="JACHHB010000005">
    <property type="protein sequence ID" value="MBB5173277.1"/>
    <property type="molecule type" value="Genomic_DNA"/>
</dbReference>
<proteinExistence type="predicted"/>
<evidence type="ECO:0008006" key="3">
    <source>
        <dbReference type="Google" id="ProtNLM"/>
    </source>
</evidence>
<evidence type="ECO:0000313" key="2">
    <source>
        <dbReference type="Proteomes" id="UP000551878"/>
    </source>
</evidence>
<evidence type="ECO:0000313" key="1">
    <source>
        <dbReference type="EMBL" id="MBB5173277.1"/>
    </source>
</evidence>
<protein>
    <recommendedName>
        <fullName evidence="3">Sporulation protein</fullName>
    </recommendedName>
</protein>
<dbReference type="RefSeq" id="WP_343043338.1">
    <property type="nucleotide sequence ID" value="NZ_JACHHB010000005.1"/>
</dbReference>